<name>A0A095UN14_9GAMM</name>
<proteinExistence type="inferred from homology"/>
<keyword evidence="4" id="KW-0690">Ribosome biogenesis</keyword>
<protein>
    <recommendedName>
        <fullName evidence="3">Large ribosomal RNA subunit accumulation protein YceD</fullName>
    </recommendedName>
    <alternativeName>
        <fullName evidence="5">23S rRNA accumulation protein YceD</fullName>
    </alternativeName>
</protein>
<dbReference type="InterPro" id="IPR003772">
    <property type="entry name" value="YceD"/>
</dbReference>
<dbReference type="OrthoDB" id="9786771at2"/>
<dbReference type="Pfam" id="PF02620">
    <property type="entry name" value="YceD"/>
    <property type="match status" value="1"/>
</dbReference>
<dbReference type="AlphaFoldDB" id="A0A095UN14"/>
<dbReference type="eggNOG" id="COG1399">
    <property type="taxonomic scope" value="Bacteria"/>
</dbReference>
<comment type="similarity">
    <text evidence="2">Belongs to the DUF177 domain family.</text>
</comment>
<dbReference type="RefSeq" id="WP_035233961.1">
    <property type="nucleotide sequence ID" value="NZ_ARXV01000013.1"/>
</dbReference>
<gene>
    <name evidence="6" type="ORF">Y5S_02895</name>
</gene>
<sequence>MFSGQLPQFLDPRKYADQGRVVEGQLTVRDLPRLQDYEESLDQPVAISLAFGRDEEGHRRIEGEVSTRLVLPCQRCLEPVTCDIKATIDVALVWNEEQAKALPERLDPWLIDDEPMVLTDLLEEELLLAMPLVALHDPCPTALPHDSGEPEKQENADNPFAVLAQLKGQGK</sequence>
<evidence type="ECO:0000313" key="6">
    <source>
        <dbReference type="EMBL" id="KGD63905.1"/>
    </source>
</evidence>
<dbReference type="InterPro" id="IPR039255">
    <property type="entry name" value="YceD_bac"/>
</dbReference>
<reference evidence="6 7" key="1">
    <citation type="submission" date="2012-09" db="EMBL/GenBank/DDBJ databases">
        <title>Genome Sequence of alkane-degrading Bacterium Alcanivorax sp. 19-m-6.</title>
        <authorList>
            <person name="Lai Q."/>
            <person name="Shao Z."/>
        </authorList>
    </citation>
    <scope>NUCLEOTIDE SEQUENCE [LARGE SCALE GENOMIC DNA]</scope>
    <source>
        <strain evidence="6 7">19-m-6</strain>
    </source>
</reference>
<dbReference type="PANTHER" id="PTHR38099">
    <property type="entry name" value="LARGE RIBOSOMAL RNA SUBUNIT ACCUMULATION PROTEIN YCED"/>
    <property type="match status" value="1"/>
</dbReference>
<evidence type="ECO:0000313" key="7">
    <source>
        <dbReference type="Proteomes" id="UP000029444"/>
    </source>
</evidence>
<dbReference type="GO" id="GO:0005829">
    <property type="term" value="C:cytosol"/>
    <property type="evidence" value="ECO:0007669"/>
    <property type="project" value="TreeGrafter"/>
</dbReference>
<dbReference type="PANTHER" id="PTHR38099:SF1">
    <property type="entry name" value="LARGE RIBOSOMAL RNA SUBUNIT ACCUMULATION PROTEIN YCED"/>
    <property type="match status" value="1"/>
</dbReference>
<dbReference type="EMBL" id="ARXV01000013">
    <property type="protein sequence ID" value="KGD63905.1"/>
    <property type="molecule type" value="Genomic_DNA"/>
</dbReference>
<dbReference type="Proteomes" id="UP000029444">
    <property type="component" value="Unassembled WGS sequence"/>
</dbReference>
<comment type="caution">
    <text evidence="6">The sequence shown here is derived from an EMBL/GenBank/DDBJ whole genome shotgun (WGS) entry which is preliminary data.</text>
</comment>
<dbReference type="PATRIC" id="fig|1177154.3.peg.2932"/>
<keyword evidence="7" id="KW-1185">Reference proteome</keyword>
<comment type="function">
    <text evidence="1">Plays a role in synthesis, processing and/or stability of 23S rRNA.</text>
</comment>
<dbReference type="STRING" id="1177154.Y5S_02895"/>
<evidence type="ECO:0000256" key="3">
    <source>
        <dbReference type="ARBA" id="ARBA00015716"/>
    </source>
</evidence>
<organism evidence="6 7">
    <name type="scientific">Alcanivorax nanhaiticus</name>
    <dbReference type="NCBI Taxonomy" id="1177154"/>
    <lineage>
        <taxon>Bacteria</taxon>
        <taxon>Pseudomonadati</taxon>
        <taxon>Pseudomonadota</taxon>
        <taxon>Gammaproteobacteria</taxon>
        <taxon>Oceanospirillales</taxon>
        <taxon>Alcanivoracaceae</taxon>
        <taxon>Alcanivorax</taxon>
    </lineage>
</organism>
<evidence type="ECO:0000256" key="4">
    <source>
        <dbReference type="ARBA" id="ARBA00022517"/>
    </source>
</evidence>
<dbReference type="GO" id="GO:0042254">
    <property type="term" value="P:ribosome biogenesis"/>
    <property type="evidence" value="ECO:0007669"/>
    <property type="project" value="UniProtKB-KW"/>
</dbReference>
<evidence type="ECO:0000256" key="2">
    <source>
        <dbReference type="ARBA" id="ARBA00010740"/>
    </source>
</evidence>
<evidence type="ECO:0000256" key="5">
    <source>
        <dbReference type="ARBA" id="ARBA00031841"/>
    </source>
</evidence>
<evidence type="ECO:0000256" key="1">
    <source>
        <dbReference type="ARBA" id="ARBA00002868"/>
    </source>
</evidence>
<accession>A0A095UN14</accession>